<dbReference type="NCBIfam" id="TIGR03654">
    <property type="entry name" value="L6_bact"/>
    <property type="match status" value="1"/>
</dbReference>
<evidence type="ECO:0000256" key="1">
    <source>
        <dbReference type="ARBA" id="ARBA00009356"/>
    </source>
</evidence>
<dbReference type="GO" id="GO:0022625">
    <property type="term" value="C:cytosolic large ribosomal subunit"/>
    <property type="evidence" value="ECO:0007669"/>
    <property type="project" value="UniProtKB-UniRule"/>
</dbReference>
<dbReference type="PROSITE" id="PS00525">
    <property type="entry name" value="RIBOSOMAL_L6_1"/>
    <property type="match status" value="1"/>
</dbReference>
<feature type="domain" description="Large ribosomal subunit protein uL6 alpha-beta" evidence="9">
    <location>
        <begin position="11"/>
        <end position="82"/>
    </location>
</feature>
<dbReference type="Pfam" id="PF00347">
    <property type="entry name" value="Ribosomal_L6"/>
    <property type="match status" value="2"/>
</dbReference>
<evidence type="ECO:0000256" key="6">
    <source>
        <dbReference type="HAMAP-Rule" id="MF_01365"/>
    </source>
</evidence>
<evidence type="ECO:0000259" key="9">
    <source>
        <dbReference type="Pfam" id="PF00347"/>
    </source>
</evidence>
<keyword evidence="3 6" id="KW-0694">RNA-binding</keyword>
<dbReference type="SUPFAM" id="SSF56053">
    <property type="entry name" value="Ribosomal protein L6"/>
    <property type="match status" value="2"/>
</dbReference>
<evidence type="ECO:0000256" key="5">
    <source>
        <dbReference type="ARBA" id="ARBA00023274"/>
    </source>
</evidence>
<evidence type="ECO:0000313" key="11">
    <source>
        <dbReference type="Proteomes" id="UP000266426"/>
    </source>
</evidence>
<dbReference type="HAMAP" id="MF_01365_B">
    <property type="entry name" value="Ribosomal_uL6_B"/>
    <property type="match status" value="1"/>
</dbReference>
<dbReference type="InterPro" id="IPR020040">
    <property type="entry name" value="Ribosomal_uL6_a/b-dom"/>
</dbReference>
<keyword evidence="2 6" id="KW-0699">rRNA-binding</keyword>
<dbReference type="GO" id="GO:0003735">
    <property type="term" value="F:structural constituent of ribosome"/>
    <property type="evidence" value="ECO:0007669"/>
    <property type="project" value="UniProtKB-UniRule"/>
</dbReference>
<dbReference type="FunFam" id="3.90.930.12:FF:000002">
    <property type="entry name" value="50S ribosomal protein L6"/>
    <property type="match status" value="1"/>
</dbReference>
<dbReference type="Proteomes" id="UP000266426">
    <property type="component" value="Unassembled WGS sequence"/>
</dbReference>
<dbReference type="PRINTS" id="PR00059">
    <property type="entry name" value="RIBOSOMALL6"/>
</dbReference>
<dbReference type="InterPro" id="IPR019906">
    <property type="entry name" value="Ribosomal_uL6_bac-type"/>
</dbReference>
<organism evidence="10 11">
    <name type="scientific">Candidatus Auribacter fodinae</name>
    <dbReference type="NCBI Taxonomy" id="2093366"/>
    <lineage>
        <taxon>Bacteria</taxon>
        <taxon>Pseudomonadati</taxon>
        <taxon>Candidatus Auribacterota</taxon>
        <taxon>Candidatus Auribacteria</taxon>
        <taxon>Candidatus Auribacterales</taxon>
        <taxon>Candidatus Auribacteraceae</taxon>
        <taxon>Candidatus Auribacter</taxon>
    </lineage>
</organism>
<gene>
    <name evidence="6" type="primary">rplF</name>
    <name evidence="10" type="ORF">C4541_08020</name>
</gene>
<keyword evidence="5 6" id="KW-0687">Ribonucleoprotein</keyword>
<dbReference type="InterPro" id="IPR036789">
    <property type="entry name" value="Ribosomal_uL6-like_a/b-dom_sf"/>
</dbReference>
<sequence>MSRIGKLPVIIPDGVQVDIKGRAITVKGSKGTLSYDAPESISVVIEDGSVVCSRSSDVRREKALHGLVRNLVQNMIIGVSKGYTKKLEIHGVGYRAKMDGTKLDLTMGFSHPMLFPAPAGITIAVEGNTKISINGIDKQKVGQVAADIRAIYPPEPYKGKGIRYEGEQVRRKAGKSVGK</sequence>
<dbReference type="PIRSF" id="PIRSF002162">
    <property type="entry name" value="Ribosomal_L6"/>
    <property type="match status" value="1"/>
</dbReference>
<comment type="similarity">
    <text evidence="1 6 7">Belongs to the universal ribosomal protein uL6 family.</text>
</comment>
<evidence type="ECO:0000256" key="4">
    <source>
        <dbReference type="ARBA" id="ARBA00022980"/>
    </source>
</evidence>
<dbReference type="GO" id="GO:0019843">
    <property type="term" value="F:rRNA binding"/>
    <property type="evidence" value="ECO:0007669"/>
    <property type="project" value="UniProtKB-UniRule"/>
</dbReference>
<name>A0A3A4R068_9BACT</name>
<feature type="domain" description="Large ribosomal subunit protein uL6 alpha-beta" evidence="9">
    <location>
        <begin position="91"/>
        <end position="164"/>
    </location>
</feature>
<dbReference type="Gene3D" id="3.90.930.12">
    <property type="entry name" value="Ribosomal protein L6, alpha-beta domain"/>
    <property type="match status" value="2"/>
</dbReference>
<dbReference type="AlphaFoldDB" id="A0A3A4R068"/>
<dbReference type="EMBL" id="QZJZ01000067">
    <property type="protein sequence ID" value="RJP58392.1"/>
    <property type="molecule type" value="Genomic_DNA"/>
</dbReference>
<reference evidence="10 11" key="1">
    <citation type="journal article" date="2017" name="ISME J.">
        <title>Energy and carbon metabolisms in a deep terrestrial subsurface fluid microbial community.</title>
        <authorList>
            <person name="Momper L."/>
            <person name="Jungbluth S.P."/>
            <person name="Lee M.D."/>
            <person name="Amend J.P."/>
        </authorList>
    </citation>
    <scope>NUCLEOTIDE SEQUENCE [LARGE SCALE GENOMIC DNA]</scope>
    <source>
        <strain evidence="10">SURF_26</strain>
    </source>
</reference>
<dbReference type="PANTHER" id="PTHR11655:SF14">
    <property type="entry name" value="LARGE RIBOSOMAL SUBUNIT PROTEIN UL6M"/>
    <property type="match status" value="1"/>
</dbReference>
<evidence type="ECO:0000256" key="2">
    <source>
        <dbReference type="ARBA" id="ARBA00022730"/>
    </source>
</evidence>
<evidence type="ECO:0000256" key="7">
    <source>
        <dbReference type="RuleBase" id="RU003869"/>
    </source>
</evidence>
<evidence type="ECO:0000313" key="10">
    <source>
        <dbReference type="EMBL" id="RJP58392.1"/>
    </source>
</evidence>
<dbReference type="PANTHER" id="PTHR11655">
    <property type="entry name" value="60S/50S RIBOSOMAL PROTEIN L6/L9"/>
    <property type="match status" value="1"/>
</dbReference>
<evidence type="ECO:0000256" key="3">
    <source>
        <dbReference type="ARBA" id="ARBA00022884"/>
    </source>
</evidence>
<keyword evidence="4 6" id="KW-0689">Ribosomal protein</keyword>
<proteinExistence type="inferred from homology"/>
<comment type="caution">
    <text evidence="10">The sequence shown here is derived from an EMBL/GenBank/DDBJ whole genome shotgun (WGS) entry which is preliminary data.</text>
</comment>
<dbReference type="GO" id="GO:0002181">
    <property type="term" value="P:cytoplasmic translation"/>
    <property type="evidence" value="ECO:0007669"/>
    <property type="project" value="TreeGrafter"/>
</dbReference>
<protein>
    <recommendedName>
        <fullName evidence="6">Large ribosomal subunit protein uL6</fullName>
    </recommendedName>
</protein>
<comment type="function">
    <text evidence="6 8">This protein binds to the 23S rRNA, and is important in its secondary structure. It is located near the subunit interface in the base of the L7/L12 stalk, and near the tRNA binding site of the peptidyltransferase center.</text>
</comment>
<dbReference type="InterPro" id="IPR000702">
    <property type="entry name" value="Ribosomal_uL6-like"/>
</dbReference>
<comment type="subunit">
    <text evidence="6">Part of the 50S ribosomal subunit.</text>
</comment>
<accession>A0A3A4R068</accession>
<dbReference type="FunFam" id="3.90.930.12:FF:000001">
    <property type="entry name" value="50S ribosomal protein L6"/>
    <property type="match status" value="1"/>
</dbReference>
<evidence type="ECO:0000256" key="8">
    <source>
        <dbReference type="RuleBase" id="RU003870"/>
    </source>
</evidence>
<dbReference type="InterPro" id="IPR002358">
    <property type="entry name" value="Ribosomal_uL6_CS"/>
</dbReference>